<feature type="domain" description="SPRY" evidence="1">
    <location>
        <begin position="180"/>
        <end position="263"/>
    </location>
</feature>
<sequence>MFRRIILMQFWRELAKWRSSNNDSQKLLRNGSHNYKMIRRNFWKKSVNWRSSKKSSRTKTTEKAISNKFSKTKNGRIIRLKKFNEFEKEQRQRKAIVNFGQNYWDANDCHENLEIIGDKNLTVHYKENDCGWCSVFAEHSISLNNNSPDIFYYEISVKNMKNYIFFGFTVKRLMYEIISAYDSDGLARNNGEITKNAKYSYDVGDTVGIGVNSATRQIFFTKNGIRLDSSAGLFIAQCFADYSFHPFISLRDTGDKIEANFGPQFKFDLNAL</sequence>
<organism evidence="2 3">
    <name type="scientific">Heterodera schachtii</name>
    <name type="common">Sugarbeet cyst nematode worm</name>
    <name type="synonym">Tylenchus schachtii</name>
    <dbReference type="NCBI Taxonomy" id="97005"/>
    <lineage>
        <taxon>Eukaryota</taxon>
        <taxon>Metazoa</taxon>
        <taxon>Ecdysozoa</taxon>
        <taxon>Nematoda</taxon>
        <taxon>Chromadorea</taxon>
        <taxon>Rhabditida</taxon>
        <taxon>Tylenchina</taxon>
        <taxon>Tylenchomorpha</taxon>
        <taxon>Tylenchoidea</taxon>
        <taxon>Heteroderidae</taxon>
        <taxon>Heteroderinae</taxon>
        <taxon>Heterodera</taxon>
    </lineage>
</organism>
<protein>
    <recommendedName>
        <fullName evidence="1">SPRY domain-containing protein</fullName>
    </recommendedName>
</protein>
<evidence type="ECO:0000259" key="1">
    <source>
        <dbReference type="Pfam" id="PF00622"/>
    </source>
</evidence>
<comment type="caution">
    <text evidence="2">The sequence shown here is derived from an EMBL/GenBank/DDBJ whole genome shotgun (WGS) entry which is preliminary data.</text>
</comment>
<proteinExistence type="predicted"/>
<dbReference type="Gene3D" id="2.60.120.920">
    <property type="match status" value="1"/>
</dbReference>
<dbReference type="InterPro" id="IPR013320">
    <property type="entry name" value="ConA-like_dom_sf"/>
</dbReference>
<dbReference type="Pfam" id="PF00622">
    <property type="entry name" value="SPRY"/>
    <property type="match status" value="1"/>
</dbReference>
<name>A0ABD2JR14_HETSC</name>
<dbReference type="AlphaFoldDB" id="A0ABD2JR14"/>
<evidence type="ECO:0000313" key="3">
    <source>
        <dbReference type="Proteomes" id="UP001620645"/>
    </source>
</evidence>
<keyword evidence="3" id="KW-1185">Reference proteome</keyword>
<gene>
    <name evidence="2" type="ORF">niasHS_004635</name>
</gene>
<dbReference type="InterPro" id="IPR003877">
    <property type="entry name" value="SPRY_dom"/>
</dbReference>
<dbReference type="InterPro" id="IPR043136">
    <property type="entry name" value="B30.2/SPRY_sf"/>
</dbReference>
<evidence type="ECO:0000313" key="2">
    <source>
        <dbReference type="EMBL" id="KAL3093033.1"/>
    </source>
</evidence>
<dbReference type="EMBL" id="JBICCN010000114">
    <property type="protein sequence ID" value="KAL3093033.1"/>
    <property type="molecule type" value="Genomic_DNA"/>
</dbReference>
<accession>A0ABD2JR14</accession>
<dbReference type="InterPro" id="IPR044736">
    <property type="entry name" value="Gid1/RanBPM/SPLA_SPRY"/>
</dbReference>
<dbReference type="CDD" id="cd12885">
    <property type="entry name" value="SPRY_RanBP_like"/>
    <property type="match status" value="1"/>
</dbReference>
<dbReference type="SUPFAM" id="SSF49899">
    <property type="entry name" value="Concanavalin A-like lectins/glucanases"/>
    <property type="match status" value="1"/>
</dbReference>
<dbReference type="Proteomes" id="UP001620645">
    <property type="component" value="Unassembled WGS sequence"/>
</dbReference>
<reference evidence="2 3" key="1">
    <citation type="submission" date="2024-10" db="EMBL/GenBank/DDBJ databases">
        <authorList>
            <person name="Kim D."/>
        </authorList>
    </citation>
    <scope>NUCLEOTIDE SEQUENCE [LARGE SCALE GENOMIC DNA]</scope>
    <source>
        <strain evidence="2">Taebaek</strain>
    </source>
</reference>